<keyword evidence="2" id="KW-0186">Copper</keyword>
<dbReference type="PANTHER" id="PTHR33677:SF5">
    <property type="entry name" value="TRANSCRIPTIONAL REPRESSOR FRMR"/>
    <property type="match status" value="1"/>
</dbReference>
<dbReference type="GO" id="GO:0046872">
    <property type="term" value="F:metal ion binding"/>
    <property type="evidence" value="ECO:0007669"/>
    <property type="project" value="InterPro"/>
</dbReference>
<accession>A0A7Y9GNK7</accession>
<dbReference type="AlphaFoldDB" id="A0A7Y9GNK7"/>
<dbReference type="GO" id="GO:0003677">
    <property type="term" value="F:DNA binding"/>
    <property type="evidence" value="ECO:0007669"/>
    <property type="project" value="UniProtKB-KW"/>
</dbReference>
<keyword evidence="4" id="KW-1185">Reference proteome</keyword>
<evidence type="ECO:0000256" key="2">
    <source>
        <dbReference type="ARBA" id="ARBA00023008"/>
    </source>
</evidence>
<dbReference type="InterPro" id="IPR003735">
    <property type="entry name" value="Metal_Tscrpt_repr"/>
</dbReference>
<name>A0A7Y9GNK7_9MICO</name>
<comment type="caution">
    <text evidence="3">The sequence shown here is derived from an EMBL/GenBank/DDBJ whole genome shotgun (WGS) entry which is preliminary data.</text>
</comment>
<dbReference type="InterPro" id="IPR038390">
    <property type="entry name" value="Metal_Tscrpt_repr_sf"/>
</dbReference>
<dbReference type="GO" id="GO:0045892">
    <property type="term" value="P:negative regulation of DNA-templated transcription"/>
    <property type="evidence" value="ECO:0007669"/>
    <property type="project" value="UniProtKB-ARBA"/>
</dbReference>
<sequence>MMITGTPEEQAATRKRISHRLRRAQGQLTAVIGAIESGGSCRDIVTQLSAVSSALDRAGFAIVSAAMRDCVLDPDAAADAEGLTVEELEKLFMALA</sequence>
<proteinExistence type="inferred from homology"/>
<evidence type="ECO:0000313" key="4">
    <source>
        <dbReference type="Proteomes" id="UP000576969"/>
    </source>
</evidence>
<dbReference type="Gene3D" id="1.20.58.1000">
    <property type="entry name" value="Metal-sensitive repressor, helix protomer"/>
    <property type="match status" value="1"/>
</dbReference>
<protein>
    <submittedName>
        <fullName evidence="3">DNA-binding FrmR family transcriptional regulator</fullName>
    </submittedName>
</protein>
<comment type="similarity">
    <text evidence="1">Belongs to the CsoR family.</text>
</comment>
<organism evidence="3 4">
    <name type="scientific">Microbacterium immunditiarum</name>
    <dbReference type="NCBI Taxonomy" id="337480"/>
    <lineage>
        <taxon>Bacteria</taxon>
        <taxon>Bacillati</taxon>
        <taxon>Actinomycetota</taxon>
        <taxon>Actinomycetes</taxon>
        <taxon>Micrococcales</taxon>
        <taxon>Microbacteriaceae</taxon>
        <taxon>Microbacterium</taxon>
    </lineage>
</organism>
<evidence type="ECO:0000256" key="1">
    <source>
        <dbReference type="ARBA" id="ARBA00005428"/>
    </source>
</evidence>
<keyword evidence="3" id="KW-0238">DNA-binding</keyword>
<reference evidence="3 4" key="1">
    <citation type="submission" date="2020-07" db="EMBL/GenBank/DDBJ databases">
        <title>Sequencing the genomes of 1000 actinobacteria strains.</title>
        <authorList>
            <person name="Klenk H.-P."/>
        </authorList>
    </citation>
    <scope>NUCLEOTIDE SEQUENCE [LARGE SCALE GENOMIC DNA]</scope>
    <source>
        <strain evidence="3 4">DSM 24662</strain>
    </source>
</reference>
<dbReference type="CDD" id="cd10148">
    <property type="entry name" value="CsoR-like_DUF156"/>
    <property type="match status" value="1"/>
</dbReference>
<evidence type="ECO:0000313" key="3">
    <source>
        <dbReference type="EMBL" id="NYE19771.1"/>
    </source>
</evidence>
<dbReference type="EMBL" id="JACCBV010000001">
    <property type="protein sequence ID" value="NYE19771.1"/>
    <property type="molecule type" value="Genomic_DNA"/>
</dbReference>
<gene>
    <name evidence="3" type="ORF">BJ991_001799</name>
</gene>
<dbReference type="Pfam" id="PF02583">
    <property type="entry name" value="Trns_repr_metal"/>
    <property type="match status" value="1"/>
</dbReference>
<dbReference type="Proteomes" id="UP000576969">
    <property type="component" value="Unassembled WGS sequence"/>
</dbReference>
<dbReference type="PANTHER" id="PTHR33677">
    <property type="entry name" value="TRANSCRIPTIONAL REPRESSOR FRMR-RELATED"/>
    <property type="match status" value="1"/>
</dbReference>